<proteinExistence type="predicted"/>
<gene>
    <name evidence="2" type="ORF">ENT78_09220</name>
</gene>
<evidence type="ECO:0000313" key="2">
    <source>
        <dbReference type="EMBL" id="HGU53681.1"/>
    </source>
</evidence>
<dbReference type="AlphaFoldDB" id="A0A7V4KEG8"/>
<sequence>MANLLQNYKEEKRKYLDFLLGFRYDFFIWKPEWSSWYKVGEIHQTDVINSIQLHREILPQEWVFDIDAEDWQACYELAVKLEEKLNDWKIPFNRWSSGNFLHYHVFLDDNWLKHQEVKQGMNMKWYRTVIETHFDALKKSEISIEDVQQLMVQTHRATALLLLKELQQSEKAKIDLQKFKTTKALIRFEGTRNEKTGAFKTFLPELPREQPLVKASWQVKFPSKVQLWRPDVETYYSLFVLAWEKFVKPESLKGMKIFRGKQRNRIVWIEEILKATFTDGRKRLIELVILPYLINYRGLPISDAVNITLEWALKNHEKVPIRKDRRNFTLTTLQHYVEYHAKRTARTKLRPLSLDGFQKWFADTPEVLNYVFGKNEQ</sequence>
<dbReference type="Pfam" id="PF18689">
    <property type="entry name" value="PriX"/>
    <property type="match status" value="1"/>
</dbReference>
<dbReference type="InterPro" id="IPR040865">
    <property type="entry name" value="PriX"/>
</dbReference>
<name>A0A7V4KEG8_FERPE</name>
<dbReference type="EMBL" id="DSZZ01000431">
    <property type="protein sequence ID" value="HGU53681.1"/>
    <property type="molecule type" value="Genomic_DNA"/>
</dbReference>
<protein>
    <recommendedName>
        <fullName evidence="1">Primase X domain-containing protein</fullName>
    </recommendedName>
</protein>
<feature type="domain" description="Primase X" evidence="1">
    <location>
        <begin position="267"/>
        <end position="314"/>
    </location>
</feature>
<dbReference type="SUPFAM" id="SSF56747">
    <property type="entry name" value="Prim-pol domain"/>
    <property type="match status" value="1"/>
</dbReference>
<comment type="caution">
    <text evidence="2">The sequence shown here is derived from an EMBL/GenBank/DDBJ whole genome shotgun (WGS) entry which is preliminary data.</text>
</comment>
<organism evidence="2">
    <name type="scientific">Fervidobacterium pennivorans</name>
    <dbReference type="NCBI Taxonomy" id="93466"/>
    <lineage>
        <taxon>Bacteria</taxon>
        <taxon>Thermotogati</taxon>
        <taxon>Thermotogota</taxon>
        <taxon>Thermotogae</taxon>
        <taxon>Thermotogales</taxon>
        <taxon>Fervidobacteriaceae</taxon>
        <taxon>Fervidobacterium</taxon>
    </lineage>
</organism>
<evidence type="ECO:0000259" key="1">
    <source>
        <dbReference type="Pfam" id="PF18689"/>
    </source>
</evidence>
<accession>A0A7V4KEG8</accession>
<reference evidence="2" key="1">
    <citation type="journal article" date="2020" name="mSystems">
        <title>Genome- and Community-Level Interaction Insights into Carbon Utilization and Element Cycling Functions of Hydrothermarchaeota in Hydrothermal Sediment.</title>
        <authorList>
            <person name="Zhou Z."/>
            <person name="Liu Y."/>
            <person name="Xu W."/>
            <person name="Pan J."/>
            <person name="Luo Z.H."/>
            <person name="Li M."/>
        </authorList>
    </citation>
    <scope>NUCLEOTIDE SEQUENCE [LARGE SCALE GENOMIC DNA]</scope>
    <source>
        <strain evidence="2">SpSt-61</strain>
    </source>
</reference>